<reference evidence="2" key="1">
    <citation type="submission" date="2011-08" db="EMBL/GenBank/DDBJ databases">
        <authorList>
            <person name="Rombauts S."/>
        </authorList>
    </citation>
    <scope>NUCLEOTIDE SEQUENCE</scope>
    <source>
        <strain evidence="2">London</strain>
    </source>
</reference>
<dbReference type="Proteomes" id="UP000015104">
    <property type="component" value="Unassembled WGS sequence"/>
</dbReference>
<keyword evidence="2" id="KW-1185">Reference proteome</keyword>
<organism evidence="1 2">
    <name type="scientific">Tetranychus urticae</name>
    <name type="common">Two-spotted spider mite</name>
    <dbReference type="NCBI Taxonomy" id="32264"/>
    <lineage>
        <taxon>Eukaryota</taxon>
        <taxon>Metazoa</taxon>
        <taxon>Ecdysozoa</taxon>
        <taxon>Arthropoda</taxon>
        <taxon>Chelicerata</taxon>
        <taxon>Arachnida</taxon>
        <taxon>Acari</taxon>
        <taxon>Acariformes</taxon>
        <taxon>Trombidiformes</taxon>
        <taxon>Prostigmata</taxon>
        <taxon>Eleutherengona</taxon>
        <taxon>Raphignathae</taxon>
        <taxon>Tetranychoidea</taxon>
        <taxon>Tetranychidae</taxon>
        <taxon>Tetranychus</taxon>
    </lineage>
</organism>
<dbReference type="EnsemblMetazoa" id="tetur18g02200.1">
    <property type="protein sequence ID" value="tetur18g02200.1"/>
    <property type="gene ID" value="tetur18g02200"/>
</dbReference>
<dbReference type="EMBL" id="CAEY01000383">
    <property type="status" value="NOT_ANNOTATED_CDS"/>
    <property type="molecule type" value="Genomic_DNA"/>
</dbReference>
<proteinExistence type="predicted"/>
<sequence length="65" mass="7872">MGEKKPRNNIIVPIIIILVIKQDLHKIKPLEMRIKKGDKDMVKRFPFVCHSMLHQYKYRWLITID</sequence>
<dbReference type="AlphaFoldDB" id="T1KR43"/>
<evidence type="ECO:0000313" key="2">
    <source>
        <dbReference type="Proteomes" id="UP000015104"/>
    </source>
</evidence>
<protein>
    <submittedName>
        <fullName evidence="1">Uncharacterized protein</fullName>
    </submittedName>
</protein>
<evidence type="ECO:0000313" key="1">
    <source>
        <dbReference type="EnsemblMetazoa" id="tetur18g02200.1"/>
    </source>
</evidence>
<name>T1KR43_TETUR</name>
<accession>T1KR43</accession>
<reference evidence="1" key="2">
    <citation type="submission" date="2015-06" db="UniProtKB">
        <authorList>
            <consortium name="EnsemblMetazoa"/>
        </authorList>
    </citation>
    <scope>IDENTIFICATION</scope>
</reference>
<dbReference type="HOGENOM" id="CLU_2852542_0_0_1"/>